<evidence type="ECO:0000256" key="3">
    <source>
        <dbReference type="ARBA" id="ARBA00022692"/>
    </source>
</evidence>
<feature type="transmembrane region" description="Helical" evidence="6">
    <location>
        <begin position="290"/>
        <end position="311"/>
    </location>
</feature>
<dbReference type="EMBL" id="CAJPEX010000177">
    <property type="protein sequence ID" value="CAG0913975.1"/>
    <property type="molecule type" value="Genomic_DNA"/>
</dbReference>
<protein>
    <recommendedName>
        <fullName evidence="9">Solute carrier family 40 protein</fullName>
    </recommendedName>
</protein>
<feature type="transmembrane region" description="Helical" evidence="6">
    <location>
        <begin position="352"/>
        <end position="373"/>
    </location>
</feature>
<feature type="transmembrane region" description="Helical" evidence="6">
    <location>
        <begin position="582"/>
        <end position="599"/>
    </location>
</feature>
<evidence type="ECO:0000256" key="5">
    <source>
        <dbReference type="ARBA" id="ARBA00023136"/>
    </source>
</evidence>
<evidence type="ECO:0000256" key="6">
    <source>
        <dbReference type="SAM" id="Phobius"/>
    </source>
</evidence>
<dbReference type="Pfam" id="PF06963">
    <property type="entry name" value="FPN1"/>
    <property type="match status" value="4"/>
</dbReference>
<proteinExistence type="predicted"/>
<feature type="transmembrane region" description="Helical" evidence="6">
    <location>
        <begin position="385"/>
        <end position="407"/>
    </location>
</feature>
<feature type="transmembrane region" description="Helical" evidence="6">
    <location>
        <begin position="233"/>
        <end position="251"/>
    </location>
</feature>
<dbReference type="GO" id="GO:0016020">
    <property type="term" value="C:membrane"/>
    <property type="evidence" value="ECO:0007669"/>
    <property type="project" value="UniProtKB-SubCell"/>
</dbReference>
<feature type="transmembrane region" description="Helical" evidence="6">
    <location>
        <begin position="680"/>
        <end position="699"/>
    </location>
</feature>
<name>A0A7R9BEP6_9CRUS</name>
<evidence type="ECO:0000313" key="7">
    <source>
        <dbReference type="EMBL" id="CAD7273823.1"/>
    </source>
</evidence>
<keyword evidence="4 6" id="KW-1133">Transmembrane helix</keyword>
<keyword evidence="3 6" id="KW-0812">Transmembrane</keyword>
<keyword evidence="5 6" id="KW-0472">Membrane</keyword>
<dbReference type="PANTHER" id="PTHR11660">
    <property type="entry name" value="SOLUTE CARRIER FAMILY 40 MEMBER"/>
    <property type="match status" value="1"/>
</dbReference>
<evidence type="ECO:0008006" key="9">
    <source>
        <dbReference type="Google" id="ProtNLM"/>
    </source>
</evidence>
<feature type="transmembrane region" description="Helical" evidence="6">
    <location>
        <begin position="191"/>
        <end position="212"/>
    </location>
</feature>
<dbReference type="GO" id="GO:0005381">
    <property type="term" value="F:iron ion transmembrane transporter activity"/>
    <property type="evidence" value="ECO:0007669"/>
    <property type="project" value="InterPro"/>
</dbReference>
<keyword evidence="8" id="KW-1185">Reference proteome</keyword>
<dbReference type="InterPro" id="IPR009716">
    <property type="entry name" value="Ferroportin-1"/>
</dbReference>
<reference evidence="7" key="1">
    <citation type="submission" date="2020-11" db="EMBL/GenBank/DDBJ databases">
        <authorList>
            <person name="Tran Van P."/>
        </authorList>
    </citation>
    <scope>NUCLEOTIDE SEQUENCE</scope>
</reference>
<dbReference type="PANTHER" id="PTHR11660:SF57">
    <property type="entry name" value="SOLUTE CARRIER FAMILY 40 MEMBER"/>
    <property type="match status" value="1"/>
</dbReference>
<comment type="subcellular location">
    <subcellularLocation>
        <location evidence="1">Membrane</location>
        <topology evidence="1">Multi-pass membrane protein</topology>
    </subcellularLocation>
</comment>
<accession>A0A7R9BEP6</accession>
<evidence type="ECO:0000256" key="2">
    <source>
        <dbReference type="ARBA" id="ARBA00022448"/>
    </source>
</evidence>
<evidence type="ECO:0000256" key="1">
    <source>
        <dbReference type="ARBA" id="ARBA00004141"/>
    </source>
</evidence>
<feature type="transmembrane region" description="Helical" evidence="6">
    <location>
        <begin position="648"/>
        <end position="668"/>
    </location>
</feature>
<feature type="transmembrane region" description="Helical" evidence="6">
    <location>
        <begin position="116"/>
        <end position="135"/>
    </location>
</feature>
<sequence>MLMDIDDFRETKLLTFNNRLQEYAYWAKPLSQAVIVFVADVAALASQASHIILSRDWIVVISAGDRALLSIQYKTISDQSCAAGYNSVMRAIDLGSNILAPSSVGFVMSLMSAKSAAVFLSAWNIVSMAIEYMLLTNIYKSFPDLAVKSLTTDNQESFFSPDGSVEDQAKIEKRGSSEWLNTWLSYFNHEVFAAAFGLSLLYMTVLGFDHVTTGTILDNDSVSSERVVSHRNQNIRSLSIICVVVLVPYAYSQGVEPWELGMFSSAGALVGMAGALSFPFLTAKLGLHRTGILGFTSEALMLSACLLSIFLRGSPFKLYVCHLLSSWGDRMWTFAVGLYMMKLYPDSLKLTAIYGITVSASIIIFGSFIGAWIDRTFRIRAARVALLTQNTNVAVCALFLLIVLTFNNRLQEYAYWAKPLSQAVIVFVADVAALASQASHIILSRDWIVVISAGDRALLSIQYKTISDQSRAAGYNSVMRAIDLGSNILAPSSVGFVMSLMSAKSAAVFLSAWNIVSMAIEYMLLTNIYKSFPDLAVKSLATDNQESFFSPDGSVEDQSKIEKRSGSSEWLNSWLSYFNHEVFSAAFGLSLLYMTVLGFDHVTTGTILDNDSVSRLCFRTYSSRASSSNFRLSFPAYAYSQGVEPWELGMFSSAGALVGMAGALSFPFLTAKLGLHRTGILGFTSEALMLSACLLSIFLRGSPFKVRYFSFDIQGISRKWYCSPAVNHHGGINEVCLSIVNS</sequence>
<evidence type="ECO:0000256" key="4">
    <source>
        <dbReference type="ARBA" id="ARBA00022989"/>
    </source>
</evidence>
<feature type="transmembrane region" description="Helical" evidence="6">
    <location>
        <begin position="506"/>
        <end position="525"/>
    </location>
</feature>
<dbReference type="AlphaFoldDB" id="A0A7R9BEP6"/>
<feature type="transmembrane region" description="Helical" evidence="6">
    <location>
        <begin position="263"/>
        <end position="283"/>
    </location>
</feature>
<organism evidence="7">
    <name type="scientific">Notodromas monacha</name>
    <dbReference type="NCBI Taxonomy" id="399045"/>
    <lineage>
        <taxon>Eukaryota</taxon>
        <taxon>Metazoa</taxon>
        <taxon>Ecdysozoa</taxon>
        <taxon>Arthropoda</taxon>
        <taxon>Crustacea</taxon>
        <taxon>Oligostraca</taxon>
        <taxon>Ostracoda</taxon>
        <taxon>Podocopa</taxon>
        <taxon>Podocopida</taxon>
        <taxon>Cypridocopina</taxon>
        <taxon>Cypridoidea</taxon>
        <taxon>Cyprididae</taxon>
        <taxon>Notodromas</taxon>
    </lineage>
</organism>
<keyword evidence="2" id="KW-0813">Transport</keyword>
<dbReference type="EMBL" id="OA882214">
    <property type="protein sequence ID" value="CAD7273823.1"/>
    <property type="molecule type" value="Genomic_DNA"/>
</dbReference>
<feature type="transmembrane region" description="Helical" evidence="6">
    <location>
        <begin position="413"/>
        <end position="435"/>
    </location>
</feature>
<gene>
    <name evidence="7" type="ORF">NMOB1V02_LOCUS1692</name>
</gene>
<dbReference type="OrthoDB" id="648861at2759"/>
<evidence type="ECO:0000313" key="8">
    <source>
        <dbReference type="Proteomes" id="UP000678499"/>
    </source>
</evidence>
<dbReference type="Proteomes" id="UP000678499">
    <property type="component" value="Unassembled WGS sequence"/>
</dbReference>